<dbReference type="Pfam" id="PF11138">
    <property type="entry name" value="DUF2911"/>
    <property type="match status" value="1"/>
</dbReference>
<evidence type="ECO:0000256" key="1">
    <source>
        <dbReference type="SAM" id="SignalP"/>
    </source>
</evidence>
<feature type="signal peptide" evidence="1">
    <location>
        <begin position="1"/>
        <end position="19"/>
    </location>
</feature>
<organism evidence="2 3">
    <name type="scientific">Mesonia phycicola</name>
    <dbReference type="NCBI Taxonomy" id="579105"/>
    <lineage>
        <taxon>Bacteria</taxon>
        <taxon>Pseudomonadati</taxon>
        <taxon>Bacteroidota</taxon>
        <taxon>Flavobacteriia</taxon>
        <taxon>Flavobacteriales</taxon>
        <taxon>Flavobacteriaceae</taxon>
        <taxon>Mesonia</taxon>
    </lineage>
</organism>
<evidence type="ECO:0000313" key="3">
    <source>
        <dbReference type="Proteomes" id="UP000184225"/>
    </source>
</evidence>
<sequence length="281" mass="31565">MKKIISLCLLLLAVITLQAQIQTPQPSPQAKIWQKVGLTDFTVEYSRPSMRGREVFGNLIPFGKTWRTGANENTTITFSTDVTIDGKNLTKGTYAIYTVPTAANWEVIFYKKTDNWGLPKEWDASQVALSIKVETQKMPMTMETFTIVIDELTNDSAMVNFLWEETVAAFKVNVPTDAITMKSIEGAMNGPSAREYYNAASYYYAENKDLKQALTWMEKAIDMQESAPFYMLRKKSLIEAKLGKKKDAIKSAKASLEAAKKAGNADYVKMNEDSLKEWGAK</sequence>
<keyword evidence="1" id="KW-0732">Signal</keyword>
<dbReference type="AlphaFoldDB" id="A0A1M6BIW0"/>
<dbReference type="InterPro" id="IPR021314">
    <property type="entry name" value="DUF2911"/>
</dbReference>
<feature type="chain" id="PRO_5013268729" evidence="1">
    <location>
        <begin position="20"/>
        <end position="281"/>
    </location>
</feature>
<dbReference type="EMBL" id="FQYY01000002">
    <property type="protein sequence ID" value="SHI48649.1"/>
    <property type="molecule type" value="Genomic_DNA"/>
</dbReference>
<keyword evidence="3" id="KW-1185">Reference proteome</keyword>
<dbReference type="Gene3D" id="1.25.40.10">
    <property type="entry name" value="Tetratricopeptide repeat domain"/>
    <property type="match status" value="1"/>
</dbReference>
<accession>A0A1M6BIW0</accession>
<proteinExistence type="predicted"/>
<dbReference type="STRING" id="579105.SAMN04488096_10275"/>
<reference evidence="2 3" key="1">
    <citation type="submission" date="2016-11" db="EMBL/GenBank/DDBJ databases">
        <authorList>
            <person name="Jaros S."/>
            <person name="Januszkiewicz K."/>
            <person name="Wedrychowicz H."/>
        </authorList>
    </citation>
    <scope>NUCLEOTIDE SEQUENCE [LARGE SCALE GENOMIC DNA]</scope>
    <source>
        <strain evidence="2 3">DSM 21425</strain>
    </source>
</reference>
<name>A0A1M6BIW0_9FLAO</name>
<protein>
    <submittedName>
        <fullName evidence="2">Uncharacterized protein</fullName>
    </submittedName>
</protein>
<dbReference type="SUPFAM" id="SSF48452">
    <property type="entry name" value="TPR-like"/>
    <property type="match status" value="1"/>
</dbReference>
<dbReference type="OrthoDB" id="187854at2"/>
<dbReference type="InterPro" id="IPR011990">
    <property type="entry name" value="TPR-like_helical_dom_sf"/>
</dbReference>
<dbReference type="RefSeq" id="WP_073148160.1">
    <property type="nucleotide sequence ID" value="NZ_FQYY01000002.1"/>
</dbReference>
<evidence type="ECO:0000313" key="2">
    <source>
        <dbReference type="EMBL" id="SHI48649.1"/>
    </source>
</evidence>
<gene>
    <name evidence="2" type="ORF">SAMN04488096_10275</name>
</gene>
<dbReference type="Proteomes" id="UP000184225">
    <property type="component" value="Unassembled WGS sequence"/>
</dbReference>